<feature type="transmembrane region" description="Helical" evidence="1">
    <location>
        <begin position="92"/>
        <end position="111"/>
    </location>
</feature>
<sequence>MRDKVFSFRQSFKDSYRDFNKQTDRKNDSWSDRRYNKAPAISVTLGDLKLRTLGIVNALREYILAFFRPPVVLDQKNKGCSNCDMMRLKVKVLLPLLDSVYALFAYLRYYIEQQLSK</sequence>
<reference evidence="3" key="1">
    <citation type="submission" date="2014-03" db="EMBL/GenBank/DDBJ databases">
        <authorList>
            <person name="Aksoy S."/>
            <person name="Warren W."/>
            <person name="Wilson R.K."/>
        </authorList>
    </citation>
    <scope>NUCLEOTIDE SEQUENCE [LARGE SCALE GENOMIC DNA]</scope>
    <source>
        <strain evidence="3">IAEA</strain>
    </source>
</reference>
<keyword evidence="1" id="KW-1133">Transmembrane helix</keyword>
<reference evidence="2" key="2">
    <citation type="submission" date="2020-05" db="UniProtKB">
        <authorList>
            <consortium name="EnsemblMetazoa"/>
        </authorList>
    </citation>
    <scope>IDENTIFICATION</scope>
    <source>
        <strain evidence="2">IAEA</strain>
    </source>
</reference>
<evidence type="ECO:0000256" key="1">
    <source>
        <dbReference type="SAM" id="Phobius"/>
    </source>
</evidence>
<dbReference type="EnsemblMetazoa" id="GPAI037055-RA">
    <property type="protein sequence ID" value="GPAI037055-PA"/>
    <property type="gene ID" value="GPAI037055"/>
</dbReference>
<protein>
    <submittedName>
        <fullName evidence="2">Uncharacterized protein</fullName>
    </submittedName>
</protein>
<keyword evidence="3" id="KW-1185">Reference proteome</keyword>
<keyword evidence="1" id="KW-0812">Transmembrane</keyword>
<evidence type="ECO:0000313" key="3">
    <source>
        <dbReference type="Proteomes" id="UP000092445"/>
    </source>
</evidence>
<dbReference type="VEuPathDB" id="VectorBase:GPAI037055"/>
<organism evidence="2 3">
    <name type="scientific">Glossina pallidipes</name>
    <name type="common">Tsetse fly</name>
    <dbReference type="NCBI Taxonomy" id="7398"/>
    <lineage>
        <taxon>Eukaryota</taxon>
        <taxon>Metazoa</taxon>
        <taxon>Ecdysozoa</taxon>
        <taxon>Arthropoda</taxon>
        <taxon>Hexapoda</taxon>
        <taxon>Insecta</taxon>
        <taxon>Pterygota</taxon>
        <taxon>Neoptera</taxon>
        <taxon>Endopterygota</taxon>
        <taxon>Diptera</taxon>
        <taxon>Brachycera</taxon>
        <taxon>Muscomorpha</taxon>
        <taxon>Hippoboscoidea</taxon>
        <taxon>Glossinidae</taxon>
        <taxon>Glossina</taxon>
    </lineage>
</organism>
<proteinExistence type="predicted"/>
<name>A0A1B0A7Y2_GLOPL</name>
<accession>A0A1B0A7Y2</accession>
<evidence type="ECO:0000313" key="2">
    <source>
        <dbReference type="EnsemblMetazoa" id="GPAI037055-PA"/>
    </source>
</evidence>
<keyword evidence="1" id="KW-0472">Membrane</keyword>
<dbReference type="Proteomes" id="UP000092445">
    <property type="component" value="Unassembled WGS sequence"/>
</dbReference>
<dbReference type="AlphaFoldDB" id="A0A1B0A7Y2"/>